<protein>
    <submittedName>
        <fullName evidence="2">Uncharacterized protein</fullName>
    </submittedName>
</protein>
<dbReference type="Pfam" id="PF19458">
    <property type="entry name" value="DUF5995"/>
    <property type="match status" value="1"/>
</dbReference>
<sequence length="292" mass="30554">MLITVATLVGPAAATLLDPTAAAAAPTSSAACGTPLRSGEVAEIIALSDVTTLSGAPLDQLTDGIARNDRIATILASRQDRRGLFAVGLDAVEQRAVLPLQRNPAAFADPAYGRAISLDLLRRWLHNVHLEFTGGVPERHWAHYFAVARQCTESGGYVAMTGYNAHLVVDLARSVAAVGGRPENAGDYFTIVDAIATHGQVVVDATRAAYDVDLGPLWRFYFVGAGLDQLTGTNAASQQLLRFADLGANVVILGNGIALADPATAGAAEIEIDMLWQTVDLALLTLSRSGGI</sequence>
<feature type="signal peptide" evidence="1">
    <location>
        <begin position="1"/>
        <end position="24"/>
    </location>
</feature>
<proteinExistence type="predicted"/>
<gene>
    <name evidence="2" type="ORF">KV203_09090</name>
</gene>
<reference evidence="2" key="1">
    <citation type="submission" date="2021-07" db="EMBL/GenBank/DDBJ databases">
        <title>Candidatus Kaistella beijingensis sp. nov. isolated from a municipal wastewater treatment plant is involved in sludge foaming.</title>
        <authorList>
            <person name="Song Y."/>
            <person name="Liu S.-J."/>
        </authorList>
    </citation>
    <scope>NUCLEOTIDE SEQUENCE</scope>
    <source>
        <strain evidence="2">DSM 43998</strain>
    </source>
</reference>
<evidence type="ECO:0000313" key="3">
    <source>
        <dbReference type="Proteomes" id="UP000887023"/>
    </source>
</evidence>
<dbReference type="Proteomes" id="UP000887023">
    <property type="component" value="Chromosome"/>
</dbReference>
<keyword evidence="1" id="KW-0732">Signal</keyword>
<accession>A0ABX8SFR4</accession>
<evidence type="ECO:0000313" key="2">
    <source>
        <dbReference type="EMBL" id="QXQ15799.1"/>
    </source>
</evidence>
<dbReference type="EMBL" id="CP079105">
    <property type="protein sequence ID" value="QXQ15799.1"/>
    <property type="molecule type" value="Genomic_DNA"/>
</dbReference>
<feature type="chain" id="PRO_5045777269" evidence="1">
    <location>
        <begin position="25"/>
        <end position="292"/>
    </location>
</feature>
<keyword evidence="3" id="KW-1185">Reference proteome</keyword>
<dbReference type="InterPro" id="IPR046037">
    <property type="entry name" value="DUF5995"/>
</dbReference>
<organism evidence="2 3">
    <name type="scientific">Skermania pinensis</name>
    <dbReference type="NCBI Taxonomy" id="39122"/>
    <lineage>
        <taxon>Bacteria</taxon>
        <taxon>Bacillati</taxon>
        <taxon>Actinomycetota</taxon>
        <taxon>Actinomycetes</taxon>
        <taxon>Mycobacteriales</taxon>
        <taxon>Gordoniaceae</taxon>
        <taxon>Skermania</taxon>
    </lineage>
</organism>
<name>A0ABX8SFR4_9ACTN</name>
<evidence type="ECO:0000256" key="1">
    <source>
        <dbReference type="SAM" id="SignalP"/>
    </source>
</evidence>